<name>A0A518HSW1_9BACT</name>
<evidence type="ECO:0000313" key="1">
    <source>
        <dbReference type="EMBL" id="QDV43927.1"/>
    </source>
</evidence>
<accession>A0A518HSW1</accession>
<protein>
    <submittedName>
        <fullName evidence="1">Uncharacterized protein</fullName>
    </submittedName>
</protein>
<dbReference type="KEGG" id="snep:Enr13x_37870"/>
<reference evidence="1 2" key="1">
    <citation type="submission" date="2019-03" db="EMBL/GenBank/DDBJ databases">
        <title>Deep-cultivation of Planctomycetes and their phenomic and genomic characterization uncovers novel biology.</title>
        <authorList>
            <person name="Wiegand S."/>
            <person name="Jogler M."/>
            <person name="Boedeker C."/>
            <person name="Pinto D."/>
            <person name="Vollmers J."/>
            <person name="Rivas-Marin E."/>
            <person name="Kohn T."/>
            <person name="Peeters S.H."/>
            <person name="Heuer A."/>
            <person name="Rast P."/>
            <person name="Oberbeckmann S."/>
            <person name="Bunk B."/>
            <person name="Jeske O."/>
            <person name="Meyerdierks A."/>
            <person name="Storesund J.E."/>
            <person name="Kallscheuer N."/>
            <person name="Luecker S."/>
            <person name="Lage O.M."/>
            <person name="Pohl T."/>
            <person name="Merkel B.J."/>
            <person name="Hornburger P."/>
            <person name="Mueller R.-W."/>
            <person name="Bruemmer F."/>
            <person name="Labrenz M."/>
            <person name="Spormann A.M."/>
            <person name="Op den Camp H."/>
            <person name="Overmann J."/>
            <person name="Amann R."/>
            <person name="Jetten M.S.M."/>
            <person name="Mascher T."/>
            <person name="Medema M.H."/>
            <person name="Devos D.P."/>
            <person name="Kaster A.-K."/>
            <person name="Ovreas L."/>
            <person name="Rohde M."/>
            <person name="Galperin M.Y."/>
            <person name="Jogler C."/>
        </authorList>
    </citation>
    <scope>NUCLEOTIDE SEQUENCE [LARGE SCALE GENOMIC DNA]</scope>
    <source>
        <strain evidence="1 2">Enr13</strain>
    </source>
</reference>
<sequence>MSEVPVSSWPKELQPIAAAHTGEFGRVMTGMPAPRPGSRWIAYEHGIVFAKHEYGGSDHWPNIEHIPYSAITAIRNGLTRKKDLEIFYGDKSASLVNKKEYTEPMLKIRQFITSALCTLRAHTLLNNSGVGRITQETLNRKAVHTDAGDVSYIEYDSEGIRFPKGPDFPWSDVGRTRLGQTDPSYIQKKLQLDSSSLAFPLLGYVSRKARKWYRQPGGLFLRSKVKLPLKNRILIDKKERVYEYAVLDDDLNVAFHAYNIQELCEGLTIDPVLIAHPWLKKHGVCPSLKNSPDEN</sequence>
<proteinExistence type="predicted"/>
<dbReference type="EMBL" id="CP037423">
    <property type="protein sequence ID" value="QDV43927.1"/>
    <property type="molecule type" value="Genomic_DNA"/>
</dbReference>
<dbReference type="AlphaFoldDB" id="A0A518HSW1"/>
<dbReference type="Proteomes" id="UP000319004">
    <property type="component" value="Chromosome"/>
</dbReference>
<keyword evidence="2" id="KW-1185">Reference proteome</keyword>
<dbReference type="RefSeq" id="WP_145388341.1">
    <property type="nucleotide sequence ID" value="NZ_CP037423.1"/>
</dbReference>
<organism evidence="1 2">
    <name type="scientific">Stieleria neptunia</name>
    <dbReference type="NCBI Taxonomy" id="2527979"/>
    <lineage>
        <taxon>Bacteria</taxon>
        <taxon>Pseudomonadati</taxon>
        <taxon>Planctomycetota</taxon>
        <taxon>Planctomycetia</taxon>
        <taxon>Pirellulales</taxon>
        <taxon>Pirellulaceae</taxon>
        <taxon>Stieleria</taxon>
    </lineage>
</organism>
<evidence type="ECO:0000313" key="2">
    <source>
        <dbReference type="Proteomes" id="UP000319004"/>
    </source>
</evidence>
<gene>
    <name evidence="1" type="ORF">Enr13x_37870</name>
</gene>